<dbReference type="EMBL" id="DSUT01000086">
    <property type="protein sequence ID" value="HGK28136.1"/>
    <property type="molecule type" value="Genomic_DNA"/>
</dbReference>
<reference evidence="1" key="1">
    <citation type="journal article" date="2020" name="mSystems">
        <title>Genome- and Community-Level Interaction Insights into Carbon Utilization and Element Cycling Functions of Hydrothermarchaeota in Hydrothermal Sediment.</title>
        <authorList>
            <person name="Zhou Z."/>
            <person name="Liu Y."/>
            <person name="Xu W."/>
            <person name="Pan J."/>
            <person name="Luo Z.H."/>
            <person name="Li M."/>
        </authorList>
    </citation>
    <scope>NUCLEOTIDE SEQUENCE [LARGE SCALE GENOMIC DNA]</scope>
    <source>
        <strain evidence="1">SpSt-488</strain>
    </source>
</reference>
<dbReference type="SUPFAM" id="SSF55729">
    <property type="entry name" value="Acyl-CoA N-acyltransferases (Nat)"/>
    <property type="match status" value="1"/>
</dbReference>
<evidence type="ECO:0000313" key="1">
    <source>
        <dbReference type="EMBL" id="HGK28136.1"/>
    </source>
</evidence>
<proteinExistence type="predicted"/>
<sequence>MVDPITVLDAFFSGYLECDLSRVTPGRVWVIPSDRREMTELHYSSPFALWLLTSGNRCVASVQRNLEPVITRVVNHLRPGEVRDITGQRRLLEAVAAGLRLPRGLSASSGPVFFCTRRSFRRRDIHPCRRVQPADITALSAAGLYDSSLDSSIAAGTCFVALDGASPVSLAGTREVPHLADKVADMFVPGTIAARRREGFGQTAVSAATAAVLDSGRIPLYTTSDHNPASILTAQAVGYSQYGWQFRVELVSPD</sequence>
<dbReference type="InterPro" id="IPR016181">
    <property type="entry name" value="Acyl_CoA_acyltransferase"/>
</dbReference>
<protein>
    <submittedName>
        <fullName evidence="1">Uncharacterized protein</fullName>
    </submittedName>
</protein>
<dbReference type="AlphaFoldDB" id="A0A7C4GCX6"/>
<comment type="caution">
    <text evidence="1">The sequence shown here is derived from an EMBL/GenBank/DDBJ whole genome shotgun (WGS) entry which is preliminary data.</text>
</comment>
<accession>A0A7C4GCX6</accession>
<name>A0A7C4GCX6_UNCW3</name>
<gene>
    <name evidence="1" type="ORF">ENS41_04200</name>
</gene>
<dbReference type="Gene3D" id="3.40.630.30">
    <property type="match status" value="1"/>
</dbReference>
<organism evidence="1">
    <name type="scientific">candidate division WOR-3 bacterium</name>
    <dbReference type="NCBI Taxonomy" id="2052148"/>
    <lineage>
        <taxon>Bacteria</taxon>
        <taxon>Bacteria division WOR-3</taxon>
    </lineage>
</organism>